<gene>
    <name evidence="6" type="ORF">PVAR5_3926</name>
</gene>
<dbReference type="AlphaFoldDB" id="V5FDF1"/>
<dbReference type="HOGENOM" id="CLU_076384_1_0_1"/>
<proteinExistence type="predicted"/>
<dbReference type="GO" id="GO:0090575">
    <property type="term" value="C:RNA polymerase II transcription regulator complex"/>
    <property type="evidence" value="ECO:0007669"/>
    <property type="project" value="TreeGrafter"/>
</dbReference>
<feature type="region of interest" description="Disordered" evidence="4">
    <location>
        <begin position="59"/>
        <end position="93"/>
    </location>
</feature>
<dbReference type="SMART" id="SM00338">
    <property type="entry name" value="BRLZ"/>
    <property type="match status" value="1"/>
</dbReference>
<feature type="domain" description="BZIP" evidence="5">
    <location>
        <begin position="99"/>
        <end position="157"/>
    </location>
</feature>
<keyword evidence="3" id="KW-0175">Coiled coil</keyword>
<dbReference type="GO" id="GO:0000976">
    <property type="term" value="F:transcription cis-regulatory region binding"/>
    <property type="evidence" value="ECO:0007669"/>
    <property type="project" value="InterPro"/>
</dbReference>
<feature type="region of interest" description="Disordered" evidence="4">
    <location>
        <begin position="1"/>
        <end position="35"/>
    </location>
</feature>
<organism evidence="6 7">
    <name type="scientific">Byssochlamys spectabilis (strain No. 5 / NBRC 109023)</name>
    <name type="common">Paecilomyces variotii</name>
    <dbReference type="NCBI Taxonomy" id="1356009"/>
    <lineage>
        <taxon>Eukaryota</taxon>
        <taxon>Fungi</taxon>
        <taxon>Dikarya</taxon>
        <taxon>Ascomycota</taxon>
        <taxon>Pezizomycotina</taxon>
        <taxon>Eurotiomycetes</taxon>
        <taxon>Eurotiomycetidae</taxon>
        <taxon>Eurotiales</taxon>
        <taxon>Thermoascaceae</taxon>
        <taxon>Paecilomyces</taxon>
    </lineage>
</organism>
<evidence type="ECO:0000313" key="7">
    <source>
        <dbReference type="Proteomes" id="UP000018001"/>
    </source>
</evidence>
<dbReference type="Gene3D" id="1.20.5.170">
    <property type="match status" value="1"/>
</dbReference>
<comment type="caution">
    <text evidence="6">The sequence shown here is derived from an EMBL/GenBank/DDBJ whole genome shotgun (WGS) entry which is preliminary data.</text>
</comment>
<evidence type="ECO:0000256" key="2">
    <source>
        <dbReference type="ARBA" id="ARBA00023242"/>
    </source>
</evidence>
<keyword evidence="7" id="KW-1185">Reference proteome</keyword>
<dbReference type="EMBL" id="BAUL01000120">
    <property type="protein sequence ID" value="GAD95284.1"/>
    <property type="molecule type" value="Genomic_DNA"/>
</dbReference>
<dbReference type="InParanoid" id="V5FDF1"/>
<evidence type="ECO:0000256" key="3">
    <source>
        <dbReference type="SAM" id="Coils"/>
    </source>
</evidence>
<feature type="coiled-coil region" evidence="3">
    <location>
        <begin position="112"/>
        <end position="167"/>
    </location>
</feature>
<dbReference type="CDD" id="cd14688">
    <property type="entry name" value="bZIP_YAP"/>
    <property type="match status" value="1"/>
</dbReference>
<dbReference type="InterPro" id="IPR004827">
    <property type="entry name" value="bZIP"/>
</dbReference>
<dbReference type="PANTHER" id="PTHR40621:SF6">
    <property type="entry name" value="AP-1-LIKE TRANSCRIPTION FACTOR YAP1-RELATED"/>
    <property type="match status" value="1"/>
</dbReference>
<dbReference type="Proteomes" id="UP000018001">
    <property type="component" value="Unassembled WGS sequence"/>
</dbReference>
<dbReference type="OrthoDB" id="2593073at2759"/>
<dbReference type="PROSITE" id="PS50217">
    <property type="entry name" value="BZIP"/>
    <property type="match status" value="1"/>
</dbReference>
<evidence type="ECO:0000256" key="4">
    <source>
        <dbReference type="SAM" id="MobiDB-lite"/>
    </source>
</evidence>
<evidence type="ECO:0000313" key="6">
    <source>
        <dbReference type="EMBL" id="GAD95284.1"/>
    </source>
</evidence>
<dbReference type="eggNOG" id="ENOG502T0QK">
    <property type="taxonomic scope" value="Eukaryota"/>
</dbReference>
<keyword evidence="2" id="KW-0539">Nucleus</keyword>
<dbReference type="PANTHER" id="PTHR40621">
    <property type="entry name" value="TRANSCRIPTION FACTOR KAPC-RELATED"/>
    <property type="match status" value="1"/>
</dbReference>
<accession>V5FDF1</accession>
<sequence>MNSSSSSPTVVSFPYGMGQPYDTTSDSSNPSSPTMMYHAGLHGTYDMMSLSHVQSTVFEPANPKSPVQYAGQTISHERDRRKKASPSKEPEMITNMHLRRRAQNRASQRAFRERKEKHVKGLEHQLRDLHEKHQSLLHSYSRQADEVRRLNERIKSLSVELDILRTNEMSLNESLLPDKFDVVPYPHTVYAAPGPYYDMKLNTTNLRFGYPTESL</sequence>
<name>V5FDF1_BYSSN</name>
<comment type="subcellular location">
    <subcellularLocation>
        <location evidence="1">Nucleus</location>
    </subcellularLocation>
</comment>
<protein>
    <recommendedName>
        <fullName evidence="5">BZIP domain-containing protein</fullName>
    </recommendedName>
</protein>
<dbReference type="SUPFAM" id="SSF57959">
    <property type="entry name" value="Leucine zipper domain"/>
    <property type="match status" value="1"/>
</dbReference>
<feature type="compositionally biased region" description="Low complexity" evidence="4">
    <location>
        <begin position="22"/>
        <end position="34"/>
    </location>
</feature>
<reference evidence="7" key="1">
    <citation type="journal article" date="2014" name="Genome Announc.">
        <title>Draft genome sequence of the formaldehyde-resistant fungus Byssochlamys spectabilis No. 5 (anamorph Paecilomyces variotii No. 5) (NBRC109023).</title>
        <authorList>
            <person name="Oka T."/>
            <person name="Ekino K."/>
            <person name="Fukuda K."/>
            <person name="Nomura Y."/>
        </authorList>
    </citation>
    <scope>NUCLEOTIDE SEQUENCE [LARGE SCALE GENOMIC DNA]</scope>
    <source>
        <strain evidence="7">No. 5 / NBRC 109023</strain>
    </source>
</reference>
<dbReference type="InterPro" id="IPR050936">
    <property type="entry name" value="AP-1-like"/>
</dbReference>
<evidence type="ECO:0000256" key="1">
    <source>
        <dbReference type="ARBA" id="ARBA00004123"/>
    </source>
</evidence>
<dbReference type="GO" id="GO:0001228">
    <property type="term" value="F:DNA-binding transcription activator activity, RNA polymerase II-specific"/>
    <property type="evidence" value="ECO:0007669"/>
    <property type="project" value="TreeGrafter"/>
</dbReference>
<dbReference type="InterPro" id="IPR046347">
    <property type="entry name" value="bZIP_sf"/>
</dbReference>
<dbReference type="PROSITE" id="PS00036">
    <property type="entry name" value="BZIP_BASIC"/>
    <property type="match status" value="1"/>
</dbReference>
<evidence type="ECO:0000259" key="5">
    <source>
        <dbReference type="PROSITE" id="PS50217"/>
    </source>
</evidence>